<protein>
    <submittedName>
        <fullName evidence="2">Uncharacterized protein</fullName>
    </submittedName>
</protein>
<dbReference type="Proteomes" id="UP001168098">
    <property type="component" value="Unassembled WGS sequence"/>
</dbReference>
<comment type="caution">
    <text evidence="2">The sequence shown here is derived from an EMBL/GenBank/DDBJ whole genome shotgun (WGS) entry which is preliminary data.</text>
</comment>
<dbReference type="InterPro" id="IPR045064">
    <property type="entry name" value="Reticulon-like"/>
</dbReference>
<sequence length="120" mass="12978">MAEHAKGSRAASESSLENITDELQGHDSSSSDSVSDSDKTASPSSIKAKDFRLFGREKLVHTVLGGGKHADVFLWRDKKISTGVLGGAVQRREDAGESAQRKHETYLSHKTPPMLTLVCL</sequence>
<organism evidence="2 3">
    <name type="scientific">Vitis rotundifolia</name>
    <name type="common">Muscadine grape</name>
    <dbReference type="NCBI Taxonomy" id="103349"/>
    <lineage>
        <taxon>Eukaryota</taxon>
        <taxon>Viridiplantae</taxon>
        <taxon>Streptophyta</taxon>
        <taxon>Embryophyta</taxon>
        <taxon>Tracheophyta</taxon>
        <taxon>Spermatophyta</taxon>
        <taxon>Magnoliopsida</taxon>
        <taxon>eudicotyledons</taxon>
        <taxon>Gunneridae</taxon>
        <taxon>Pentapetalae</taxon>
        <taxon>rosids</taxon>
        <taxon>Vitales</taxon>
        <taxon>Vitaceae</taxon>
        <taxon>Viteae</taxon>
        <taxon>Vitis</taxon>
    </lineage>
</organism>
<keyword evidence="3" id="KW-1185">Reference proteome</keyword>
<gene>
    <name evidence="2" type="ORF">PVL29_024535</name>
</gene>
<name>A0AA38YSC8_VITRO</name>
<feature type="region of interest" description="Disordered" evidence="1">
    <location>
        <begin position="1"/>
        <end position="46"/>
    </location>
</feature>
<dbReference type="EMBL" id="JARBHA010000018">
    <property type="protein sequence ID" value="KAJ9675662.1"/>
    <property type="molecule type" value="Genomic_DNA"/>
</dbReference>
<proteinExistence type="predicted"/>
<dbReference type="GO" id="GO:0009617">
    <property type="term" value="P:response to bacterium"/>
    <property type="evidence" value="ECO:0007669"/>
    <property type="project" value="InterPro"/>
</dbReference>
<accession>A0AA38YSC8</accession>
<dbReference type="PANTHER" id="PTHR10994:SF190">
    <property type="entry name" value="RETICULON-LIKE PROTEIN"/>
    <property type="match status" value="1"/>
</dbReference>
<dbReference type="AlphaFoldDB" id="A0AA38YSC8"/>
<reference evidence="2 3" key="1">
    <citation type="journal article" date="2023" name="BMC Biotechnol.">
        <title>Vitis rotundifolia cv Carlos genome sequencing.</title>
        <authorList>
            <person name="Huff M."/>
            <person name="Hulse-Kemp A."/>
            <person name="Scheffler B."/>
            <person name="Youngblood R."/>
            <person name="Simpson S."/>
            <person name="Babiker E."/>
            <person name="Staton M."/>
        </authorList>
    </citation>
    <scope>NUCLEOTIDE SEQUENCE [LARGE SCALE GENOMIC DNA]</scope>
    <source>
        <tissue evidence="2">Leaf</tissue>
    </source>
</reference>
<dbReference type="PANTHER" id="PTHR10994">
    <property type="entry name" value="RETICULON"/>
    <property type="match status" value="1"/>
</dbReference>
<evidence type="ECO:0000256" key="1">
    <source>
        <dbReference type="SAM" id="MobiDB-lite"/>
    </source>
</evidence>
<evidence type="ECO:0000313" key="3">
    <source>
        <dbReference type="Proteomes" id="UP001168098"/>
    </source>
</evidence>
<evidence type="ECO:0000313" key="2">
    <source>
        <dbReference type="EMBL" id="KAJ9675662.1"/>
    </source>
</evidence>